<accession>C6XTI3</accession>
<proteinExistence type="predicted"/>
<name>C6XTI3_PEDHD</name>
<dbReference type="RefSeq" id="WP_015809370.1">
    <property type="nucleotide sequence ID" value="NC_013061.1"/>
</dbReference>
<gene>
    <name evidence="2" type="ordered locus">Phep_3570</name>
</gene>
<reference evidence="2 3" key="1">
    <citation type="journal article" date="2009" name="Stand. Genomic Sci.">
        <title>Complete genome sequence of Pedobacter heparinus type strain (HIM 762-3).</title>
        <authorList>
            <person name="Han C."/>
            <person name="Spring S."/>
            <person name="Lapidus A."/>
            <person name="Del Rio T.G."/>
            <person name="Tice H."/>
            <person name="Copeland A."/>
            <person name="Cheng J.F."/>
            <person name="Lucas S."/>
            <person name="Chen F."/>
            <person name="Nolan M."/>
            <person name="Bruce D."/>
            <person name="Goodwin L."/>
            <person name="Pitluck S."/>
            <person name="Ivanova N."/>
            <person name="Mavromatis K."/>
            <person name="Mikhailova N."/>
            <person name="Pati A."/>
            <person name="Chen A."/>
            <person name="Palaniappan K."/>
            <person name="Land M."/>
            <person name="Hauser L."/>
            <person name="Chang Y.J."/>
            <person name="Jeffries C.C."/>
            <person name="Saunders E."/>
            <person name="Chertkov O."/>
            <person name="Brettin T."/>
            <person name="Goker M."/>
            <person name="Rohde M."/>
            <person name="Bristow J."/>
            <person name="Eisen J.A."/>
            <person name="Markowitz V."/>
            <person name="Hugenholtz P."/>
            <person name="Kyrpides N.C."/>
            <person name="Klenk H.P."/>
            <person name="Detter J.C."/>
        </authorList>
    </citation>
    <scope>NUCLEOTIDE SEQUENCE [LARGE SCALE GENOMIC DNA]</scope>
    <source>
        <strain evidence="3">ATCC 13125 / DSM 2366 / CIP 104194 / JCM 7457 / NBRC 12017 / NCIMB 9290 / NRRL B-14731 / HIM 762-3</strain>
    </source>
</reference>
<dbReference type="Proteomes" id="UP000000852">
    <property type="component" value="Chromosome"/>
</dbReference>
<keyword evidence="3" id="KW-1185">Reference proteome</keyword>
<dbReference type="InterPro" id="IPR051262">
    <property type="entry name" value="SMP-30/CGR1_Lactonase"/>
</dbReference>
<organism evidence="2 3">
    <name type="scientific">Pedobacter heparinus (strain ATCC 13125 / DSM 2366 / CIP 104194 / JCM 7457 / NBRC 12017 / NCIMB 9290 / NRRL B-14731 / HIM 762-3)</name>
    <dbReference type="NCBI Taxonomy" id="485917"/>
    <lineage>
        <taxon>Bacteria</taxon>
        <taxon>Pseudomonadati</taxon>
        <taxon>Bacteroidota</taxon>
        <taxon>Sphingobacteriia</taxon>
        <taxon>Sphingobacteriales</taxon>
        <taxon>Sphingobacteriaceae</taxon>
        <taxon>Pedobacter</taxon>
    </lineage>
</organism>
<dbReference type="Gene3D" id="2.120.10.30">
    <property type="entry name" value="TolB, C-terminal domain"/>
    <property type="match status" value="1"/>
</dbReference>
<dbReference type="EMBL" id="CP001681">
    <property type="protein sequence ID" value="ACU05761.1"/>
    <property type="molecule type" value="Genomic_DNA"/>
</dbReference>
<dbReference type="Pfam" id="PF08450">
    <property type="entry name" value="SGL"/>
    <property type="match status" value="1"/>
</dbReference>
<dbReference type="KEGG" id="phe:Phep_3570"/>
<dbReference type="InterPro" id="IPR011042">
    <property type="entry name" value="6-blade_b-propeller_TolB-like"/>
</dbReference>
<dbReference type="HOGENOM" id="CLU_1037661_0_0_10"/>
<dbReference type="AlphaFoldDB" id="C6XTI3"/>
<dbReference type="OrthoDB" id="241638at2"/>
<evidence type="ECO:0000259" key="1">
    <source>
        <dbReference type="Pfam" id="PF08450"/>
    </source>
</evidence>
<protein>
    <submittedName>
        <fullName evidence="2">SMP-30/Gluconolaconase/LRE domain protein</fullName>
    </submittedName>
</protein>
<dbReference type="InterPro" id="IPR013658">
    <property type="entry name" value="SGL"/>
</dbReference>
<evidence type="ECO:0000313" key="2">
    <source>
        <dbReference type="EMBL" id="ACU05761.1"/>
    </source>
</evidence>
<evidence type="ECO:0000313" key="3">
    <source>
        <dbReference type="Proteomes" id="UP000000852"/>
    </source>
</evidence>
<feature type="domain" description="SMP-30/Gluconolactonase/LRE-like region" evidence="1">
    <location>
        <begin position="13"/>
        <end position="252"/>
    </location>
</feature>
<dbReference type="eggNOG" id="COG3386">
    <property type="taxonomic scope" value="Bacteria"/>
</dbReference>
<sequence>MERIKIADLPFYTEGPVVDRRGDFYCTTLNGGLVLKVDNRNKFVEWARCACPNGQFILPDGDHLICDSELSAVLRFNAAGTFLRNEIKGFCADERIFTPNDLVVDSEGNLYFTDSVRHTGKVFFIGIGGEQKVLIANLDYPNGLVLSHDERYLYVAESYRNRIIKIKLKIPGLEDGGYEVFADLPVHVSGDPQKNLPDGLALGKNGELLVAHYGMQAVQILSAKGLLESSIESGMPLTSNVCFLNDKSLLVTGGFGEPGPGGLFKILF</sequence>
<dbReference type="STRING" id="485917.Phep_3570"/>
<dbReference type="PANTHER" id="PTHR47572">
    <property type="entry name" value="LIPOPROTEIN-RELATED"/>
    <property type="match status" value="1"/>
</dbReference>
<dbReference type="SUPFAM" id="SSF63829">
    <property type="entry name" value="Calcium-dependent phosphotriesterase"/>
    <property type="match status" value="1"/>
</dbReference>
<dbReference type="PANTHER" id="PTHR47572:SF5">
    <property type="entry name" value="BLR2277 PROTEIN"/>
    <property type="match status" value="1"/>
</dbReference>